<proteinExistence type="predicted"/>
<organism evidence="7 8">
    <name type="scientific">Pararhodobacter oceanensis</name>
    <dbReference type="NCBI Taxonomy" id="2172121"/>
    <lineage>
        <taxon>Bacteria</taxon>
        <taxon>Pseudomonadati</taxon>
        <taxon>Pseudomonadota</taxon>
        <taxon>Alphaproteobacteria</taxon>
        <taxon>Rhodobacterales</taxon>
        <taxon>Paracoccaceae</taxon>
        <taxon>Pararhodobacter</taxon>
    </lineage>
</organism>
<evidence type="ECO:0000313" key="7">
    <source>
        <dbReference type="EMBL" id="PVH29947.1"/>
    </source>
</evidence>
<evidence type="ECO:0000256" key="6">
    <source>
        <dbReference type="ARBA" id="ARBA00023136"/>
    </source>
</evidence>
<dbReference type="InterPro" id="IPR038532">
    <property type="entry name" value="NDUFS4-like_sf"/>
</dbReference>
<comment type="subcellular location">
    <subcellularLocation>
        <location evidence="1">Membrane</location>
    </subcellularLocation>
</comment>
<keyword evidence="4" id="KW-0809">Transit peptide</keyword>
<keyword evidence="3" id="KW-0679">Respiratory chain</keyword>
<gene>
    <name evidence="7" type="ORF">DDE20_07590</name>
</gene>
<dbReference type="InterPro" id="IPR006885">
    <property type="entry name" value="NADH_UbQ_FeS_4_mit-like"/>
</dbReference>
<dbReference type="Proteomes" id="UP000245911">
    <property type="component" value="Unassembled WGS sequence"/>
</dbReference>
<keyword evidence="6" id="KW-0472">Membrane</keyword>
<dbReference type="OrthoDB" id="9799572at2"/>
<keyword evidence="5" id="KW-0249">Electron transport</keyword>
<dbReference type="RefSeq" id="WP_116557836.1">
    <property type="nucleotide sequence ID" value="NZ_JBLWXM010000001.1"/>
</dbReference>
<evidence type="ECO:0000256" key="4">
    <source>
        <dbReference type="ARBA" id="ARBA00022946"/>
    </source>
</evidence>
<dbReference type="Pfam" id="PF04800">
    <property type="entry name" value="NDUS4"/>
    <property type="match status" value="1"/>
</dbReference>
<dbReference type="Gene3D" id="3.30.160.190">
    <property type="entry name" value="atu1810 like domain"/>
    <property type="match status" value="1"/>
</dbReference>
<keyword evidence="8" id="KW-1185">Reference proteome</keyword>
<reference evidence="7 8" key="1">
    <citation type="submission" date="2018-04" db="EMBL/GenBank/DDBJ databases">
        <title>Pararhodobacter oceanense sp. nov., isolated from marine intertidal sediment.</title>
        <authorList>
            <person name="Wang X.-L."/>
            <person name="Du Z.-J."/>
        </authorList>
    </citation>
    <scope>NUCLEOTIDE SEQUENCE [LARGE SCALE GENOMIC DNA]</scope>
    <source>
        <strain evidence="7 8">AM505</strain>
    </source>
</reference>
<evidence type="ECO:0000256" key="1">
    <source>
        <dbReference type="ARBA" id="ARBA00004370"/>
    </source>
</evidence>
<keyword evidence="2" id="KW-0813">Transport</keyword>
<dbReference type="EMBL" id="QDKM01000002">
    <property type="protein sequence ID" value="PVH29947.1"/>
    <property type="molecule type" value="Genomic_DNA"/>
</dbReference>
<protein>
    <submittedName>
        <fullName evidence="7">ETC complex I subunit</fullName>
    </submittedName>
</protein>
<dbReference type="PANTHER" id="PTHR12219">
    <property type="entry name" value="NADH-UBIQUINONE OXIDOREDUCTASE"/>
    <property type="match status" value="1"/>
</dbReference>
<dbReference type="AlphaFoldDB" id="A0A2T8HWY5"/>
<name>A0A2T8HWY5_9RHOB</name>
<comment type="caution">
    <text evidence="7">The sequence shown here is derived from an EMBL/GenBank/DDBJ whole genome shotgun (WGS) entry which is preliminary data.</text>
</comment>
<evidence type="ECO:0000256" key="2">
    <source>
        <dbReference type="ARBA" id="ARBA00022448"/>
    </source>
</evidence>
<evidence type="ECO:0000256" key="3">
    <source>
        <dbReference type="ARBA" id="ARBA00022660"/>
    </source>
</evidence>
<accession>A0A2T8HWY5</accession>
<dbReference type="GO" id="GO:0022900">
    <property type="term" value="P:electron transport chain"/>
    <property type="evidence" value="ECO:0007669"/>
    <property type="project" value="InterPro"/>
</dbReference>
<dbReference type="GO" id="GO:0016020">
    <property type="term" value="C:membrane"/>
    <property type="evidence" value="ECO:0007669"/>
    <property type="project" value="UniProtKB-SubCell"/>
</dbReference>
<sequence>MRARIYRPARNAMQSGTARTKSWVLDYTPGEAQRQDPLMGWTGSGDTQRQVKLRFATQAEAEAFAKAQGIDYVVLQPKSRAVNIRHGGYGENFATNRKQVWTH</sequence>
<evidence type="ECO:0000313" key="8">
    <source>
        <dbReference type="Proteomes" id="UP000245911"/>
    </source>
</evidence>
<dbReference type="PANTHER" id="PTHR12219:SF8">
    <property type="entry name" value="NADH DEHYDROGENASE [UBIQUINONE] IRON-SULFUR PROTEIN 4, MITOCHONDRIAL"/>
    <property type="match status" value="1"/>
</dbReference>
<evidence type="ECO:0000256" key="5">
    <source>
        <dbReference type="ARBA" id="ARBA00022982"/>
    </source>
</evidence>